<dbReference type="AlphaFoldDB" id="A0AA36DI43"/>
<sequence length="667" mass="73571">MALLPVHSFPSAVFFEARMLGQPATVVSQVGLSIDAPECSVAVFSRASGVLLVAGVGSYCVYRICTKYLGTRFVWMLLDSARLDNIATADRRLLYASDLYSDEESDESEVSSNEHCRNAASCSASEVSVLRLARFPRKSRGLFAIRQTRSGNEGVLRRPSTSGLSSRSRAFSSSMSDRSASLRIVWEGQQDCWEDEFANEEPQPGPSIITRSPLSPTMVRESPSIGDLGSVFDDVLSLSSAISAVGPDLVHEDVVESDDPNHELMRLKCMGDSKYMYQSVIVASSELGSDVCSFEGSVMSTRSNLHELRKRLSKVMDPQGLWDLAQEMPGTSYLKAPGNDMTDSGFSRSSHSKLSHEHRSLFDSAISGELSSSEDESVSKAQRHALNPLQESDSVSLMSLEWCDEVLRDEDCNEERLRGDCEWGLEMSESGAGSSKLSPFVPSIMHRPKDSRDLMVYACEKFQPYSPQFKRIQQLYHRGHLRRIGPSPRTADETLQLFVSCALYHGQSILHNSSLAAERLASCVSECNLHGWLNTSVEQMCDDLGYLSETQIHPSSAVTEAQKRGLAYLLMLAANDVCIGKMNGDASCSWFTKESAMDVMTDIERGAPLDEISWRLLGSCCDVSIELVDMTTQQVETIRLGASPQYTTWLRVSQASAPQPLFYVPDD</sequence>
<dbReference type="EMBL" id="CATQJL010000001">
    <property type="protein sequence ID" value="CAJ0588042.1"/>
    <property type="molecule type" value="Genomic_DNA"/>
</dbReference>
<reference evidence="2" key="1">
    <citation type="submission" date="2023-07" db="EMBL/GenBank/DDBJ databases">
        <authorList>
            <consortium name="CYATHOMIX"/>
        </authorList>
    </citation>
    <scope>NUCLEOTIDE SEQUENCE</scope>
    <source>
        <strain evidence="2">N/A</strain>
    </source>
</reference>
<comment type="caution">
    <text evidence="2">The sequence shown here is derived from an EMBL/GenBank/DDBJ whole genome shotgun (WGS) entry which is preliminary data.</text>
</comment>
<name>A0AA36DI43_CYLNA</name>
<evidence type="ECO:0000313" key="2">
    <source>
        <dbReference type="EMBL" id="CAJ0588042.1"/>
    </source>
</evidence>
<accession>A0AA36DI43</accession>
<evidence type="ECO:0000313" key="3">
    <source>
        <dbReference type="Proteomes" id="UP001176961"/>
    </source>
</evidence>
<gene>
    <name evidence="2" type="ORF">CYNAS_LOCUS25</name>
</gene>
<protein>
    <submittedName>
        <fullName evidence="2">Uncharacterized protein</fullName>
    </submittedName>
</protein>
<proteinExistence type="predicted"/>
<evidence type="ECO:0000256" key="1">
    <source>
        <dbReference type="SAM" id="MobiDB-lite"/>
    </source>
</evidence>
<dbReference type="Proteomes" id="UP001176961">
    <property type="component" value="Unassembled WGS sequence"/>
</dbReference>
<feature type="region of interest" description="Disordered" evidence="1">
    <location>
        <begin position="197"/>
        <end position="220"/>
    </location>
</feature>
<keyword evidence="3" id="KW-1185">Reference proteome</keyword>
<organism evidence="2 3">
    <name type="scientific">Cylicocyclus nassatus</name>
    <name type="common">Nematode worm</name>
    <dbReference type="NCBI Taxonomy" id="53992"/>
    <lineage>
        <taxon>Eukaryota</taxon>
        <taxon>Metazoa</taxon>
        <taxon>Ecdysozoa</taxon>
        <taxon>Nematoda</taxon>
        <taxon>Chromadorea</taxon>
        <taxon>Rhabditida</taxon>
        <taxon>Rhabditina</taxon>
        <taxon>Rhabditomorpha</taxon>
        <taxon>Strongyloidea</taxon>
        <taxon>Strongylidae</taxon>
        <taxon>Cylicocyclus</taxon>
    </lineage>
</organism>